<evidence type="ECO:0000313" key="3">
    <source>
        <dbReference type="Proteomes" id="UP000192342"/>
    </source>
</evidence>
<dbReference type="RefSeq" id="WP_083561849.1">
    <property type="nucleotide sequence ID" value="NZ_AQQV01000003.1"/>
</dbReference>
<dbReference type="InterPro" id="IPR051531">
    <property type="entry name" value="N-acetyltransferase"/>
</dbReference>
<dbReference type="Proteomes" id="UP000192342">
    <property type="component" value="Unassembled WGS sequence"/>
</dbReference>
<name>A0A1Y1SAZ3_9GAMM</name>
<accession>A0A1Y1SAZ3</accession>
<keyword evidence="2" id="KW-0808">Transferase</keyword>
<gene>
    <name evidence="2" type="ORF">ATO7_10933</name>
</gene>
<dbReference type="PANTHER" id="PTHR43792">
    <property type="entry name" value="GNAT FAMILY, PUTATIVE (AFU_ORTHOLOGUE AFUA_3G00765)-RELATED-RELATED"/>
    <property type="match status" value="1"/>
</dbReference>
<dbReference type="PROSITE" id="PS51186">
    <property type="entry name" value="GNAT"/>
    <property type="match status" value="1"/>
</dbReference>
<dbReference type="EMBL" id="AQQV01000003">
    <property type="protein sequence ID" value="ORE85802.1"/>
    <property type="molecule type" value="Genomic_DNA"/>
</dbReference>
<dbReference type="OrthoDB" id="9795206at2"/>
<reference evidence="2 3" key="1">
    <citation type="submission" date="2013-04" db="EMBL/GenBank/DDBJ databases">
        <title>Oceanococcus atlanticus 22II-S10r2 Genome Sequencing.</title>
        <authorList>
            <person name="Lai Q."/>
            <person name="Li G."/>
            <person name="Shao Z."/>
        </authorList>
    </citation>
    <scope>NUCLEOTIDE SEQUENCE [LARGE SCALE GENOMIC DNA]</scope>
    <source>
        <strain evidence="2 3">22II-S10r2</strain>
    </source>
</reference>
<dbReference type="STRING" id="1317117.ATO7_10933"/>
<dbReference type="InterPro" id="IPR000182">
    <property type="entry name" value="GNAT_dom"/>
</dbReference>
<proteinExistence type="predicted"/>
<feature type="domain" description="N-acetyltransferase" evidence="1">
    <location>
        <begin position="7"/>
        <end position="164"/>
    </location>
</feature>
<dbReference type="CDD" id="cd04301">
    <property type="entry name" value="NAT_SF"/>
    <property type="match status" value="1"/>
</dbReference>
<dbReference type="InterPro" id="IPR016181">
    <property type="entry name" value="Acyl_CoA_acyltransferase"/>
</dbReference>
<dbReference type="SUPFAM" id="SSF55729">
    <property type="entry name" value="Acyl-CoA N-acyltransferases (Nat)"/>
    <property type="match status" value="1"/>
</dbReference>
<dbReference type="Pfam" id="PF00583">
    <property type="entry name" value="Acetyltransf_1"/>
    <property type="match status" value="1"/>
</dbReference>
<dbReference type="Gene3D" id="3.40.630.30">
    <property type="match status" value="1"/>
</dbReference>
<protein>
    <submittedName>
        <fullName evidence="2">Acetyltransferase</fullName>
    </submittedName>
</protein>
<evidence type="ECO:0000313" key="2">
    <source>
        <dbReference type="EMBL" id="ORE85802.1"/>
    </source>
</evidence>
<sequence>MSISPDISIRHAELRDAVGLRDMHAHPDVYKGTMQLPFPPDDRWKPRLEALPHGSINLVADAKGVIVGHASLIANPKALRRKHAAGLGMAIHHQWQRQGIATEMLRLLIDAADNWLDFRRLELDVFADNLGAIRLYEKFGFELEGRHKAHSFRNGSYVDVLTMARLRNL</sequence>
<organism evidence="2 3">
    <name type="scientific">Oceanococcus atlanticus</name>
    <dbReference type="NCBI Taxonomy" id="1317117"/>
    <lineage>
        <taxon>Bacteria</taxon>
        <taxon>Pseudomonadati</taxon>
        <taxon>Pseudomonadota</taxon>
        <taxon>Gammaproteobacteria</taxon>
        <taxon>Chromatiales</taxon>
        <taxon>Oceanococcaceae</taxon>
        <taxon>Oceanococcus</taxon>
    </lineage>
</organism>
<dbReference type="GO" id="GO:0016747">
    <property type="term" value="F:acyltransferase activity, transferring groups other than amino-acyl groups"/>
    <property type="evidence" value="ECO:0007669"/>
    <property type="project" value="InterPro"/>
</dbReference>
<dbReference type="AlphaFoldDB" id="A0A1Y1SAZ3"/>
<comment type="caution">
    <text evidence="2">The sequence shown here is derived from an EMBL/GenBank/DDBJ whole genome shotgun (WGS) entry which is preliminary data.</text>
</comment>
<keyword evidence="3" id="KW-1185">Reference proteome</keyword>
<evidence type="ECO:0000259" key="1">
    <source>
        <dbReference type="PROSITE" id="PS51186"/>
    </source>
</evidence>
<dbReference type="PANTHER" id="PTHR43792:SF1">
    <property type="entry name" value="N-ACETYLTRANSFERASE DOMAIN-CONTAINING PROTEIN"/>
    <property type="match status" value="1"/>
</dbReference>